<dbReference type="Gene3D" id="3.60.130.10">
    <property type="entry name" value="Clavaminate synthase-like"/>
    <property type="match status" value="1"/>
</dbReference>
<dbReference type="Pfam" id="PF02668">
    <property type="entry name" value="TauD"/>
    <property type="match status" value="1"/>
</dbReference>
<evidence type="ECO:0000256" key="5">
    <source>
        <dbReference type="ARBA" id="ARBA00023004"/>
    </source>
</evidence>
<proteinExistence type="inferred from homology"/>
<accession>A0ABU0IPJ3</accession>
<name>A0ABU0IPJ3_9CAUL</name>
<dbReference type="EMBL" id="JAUSVS010000001">
    <property type="protein sequence ID" value="MDQ0463306.1"/>
    <property type="molecule type" value="Genomic_DNA"/>
</dbReference>
<comment type="similarity">
    <text evidence="1">Belongs to the TfdA dioxygenase family.</text>
</comment>
<keyword evidence="2" id="KW-0479">Metal-binding</keyword>
<dbReference type="InterPro" id="IPR051323">
    <property type="entry name" value="AtsK-like"/>
</dbReference>
<reference evidence="7 8" key="1">
    <citation type="submission" date="2023-07" db="EMBL/GenBank/DDBJ databases">
        <title>Genomic Encyclopedia of Type Strains, Phase IV (KMG-IV): sequencing the most valuable type-strain genomes for metagenomic binning, comparative biology and taxonomic classification.</title>
        <authorList>
            <person name="Goeker M."/>
        </authorList>
    </citation>
    <scope>NUCLEOTIDE SEQUENCE [LARGE SCALE GENOMIC DNA]</scope>
    <source>
        <strain evidence="7 8">DSM 18695</strain>
    </source>
</reference>
<dbReference type="EC" id="1.14.11.17" evidence="7"/>
<dbReference type="InterPro" id="IPR003819">
    <property type="entry name" value="TauD/TfdA-like"/>
</dbReference>
<dbReference type="PANTHER" id="PTHR30468:SF1">
    <property type="entry name" value="ALPHA-KETOGLUTARATE-DEPENDENT SULFONATE DIOXYGENASE"/>
    <property type="match status" value="1"/>
</dbReference>
<dbReference type="GO" id="GO:0000908">
    <property type="term" value="F:taurine dioxygenase activity"/>
    <property type="evidence" value="ECO:0007669"/>
    <property type="project" value="UniProtKB-EC"/>
</dbReference>
<evidence type="ECO:0000313" key="8">
    <source>
        <dbReference type="Proteomes" id="UP001228905"/>
    </source>
</evidence>
<evidence type="ECO:0000256" key="2">
    <source>
        <dbReference type="ARBA" id="ARBA00022723"/>
    </source>
</evidence>
<keyword evidence="4 7" id="KW-0560">Oxidoreductase</keyword>
<comment type="caution">
    <text evidence="7">The sequence shown here is derived from an EMBL/GenBank/DDBJ whole genome shotgun (WGS) entry which is preliminary data.</text>
</comment>
<keyword evidence="5" id="KW-0408">Iron</keyword>
<evidence type="ECO:0000256" key="3">
    <source>
        <dbReference type="ARBA" id="ARBA00022964"/>
    </source>
</evidence>
<dbReference type="InterPro" id="IPR042098">
    <property type="entry name" value="TauD-like_sf"/>
</dbReference>
<gene>
    <name evidence="7" type="ORF">QO010_001054</name>
</gene>
<keyword evidence="3 7" id="KW-0223">Dioxygenase</keyword>
<dbReference type="SUPFAM" id="SSF51197">
    <property type="entry name" value="Clavaminate synthase-like"/>
    <property type="match status" value="1"/>
</dbReference>
<feature type="domain" description="TauD/TfdA-like" evidence="6">
    <location>
        <begin position="16"/>
        <end position="270"/>
    </location>
</feature>
<dbReference type="Proteomes" id="UP001228905">
    <property type="component" value="Unassembled WGS sequence"/>
</dbReference>
<protein>
    <submittedName>
        <fullName evidence="7">Taurine dioxygenase</fullName>
        <ecNumber evidence="7">1.14.11.17</ecNumber>
    </submittedName>
</protein>
<evidence type="ECO:0000313" key="7">
    <source>
        <dbReference type="EMBL" id="MDQ0463306.1"/>
    </source>
</evidence>
<organism evidence="7 8">
    <name type="scientific">Caulobacter ginsengisoli</name>
    <dbReference type="NCBI Taxonomy" id="400775"/>
    <lineage>
        <taxon>Bacteria</taxon>
        <taxon>Pseudomonadati</taxon>
        <taxon>Pseudomonadota</taxon>
        <taxon>Alphaproteobacteria</taxon>
        <taxon>Caulobacterales</taxon>
        <taxon>Caulobacteraceae</taxon>
        <taxon>Caulobacter</taxon>
    </lineage>
</organism>
<dbReference type="PANTHER" id="PTHR30468">
    <property type="entry name" value="ALPHA-KETOGLUTARATE-DEPENDENT SULFONATE DIOXYGENASE"/>
    <property type="match status" value="1"/>
</dbReference>
<sequence length="279" mass="30532">MPTSVIAIERQSGCGALVSGVDLASAGPREVDLMRKALFDHGVLFFRDQTLTQAQHIALAEQFAPIDINRFFPADADYPQIAKVEKTQEQTSNIGGGWHTDHSYDAEPAMGSILVARQLPDKGGDTLFADMYGAFDSLDDALKARLKTMRAVHSTAQVFGAAGAYAGTDQQALSGSRDLPETIHPVIIRHPGSGKPVLYVNPAFTTRFEGMTREESLPLLQQLFVAAIDPARVTTFKWKPGSVAIWDNRASWHFAKNDYHGQYRLMHRITMSGCALEAA</sequence>
<dbReference type="RefSeq" id="WP_307346935.1">
    <property type="nucleotide sequence ID" value="NZ_JAUSVS010000001.1"/>
</dbReference>
<evidence type="ECO:0000259" key="6">
    <source>
        <dbReference type="Pfam" id="PF02668"/>
    </source>
</evidence>
<evidence type="ECO:0000256" key="1">
    <source>
        <dbReference type="ARBA" id="ARBA00005896"/>
    </source>
</evidence>
<evidence type="ECO:0000256" key="4">
    <source>
        <dbReference type="ARBA" id="ARBA00023002"/>
    </source>
</evidence>
<keyword evidence="8" id="KW-1185">Reference proteome</keyword>